<dbReference type="Pfam" id="PF01435">
    <property type="entry name" value="Peptidase_M48"/>
    <property type="match status" value="1"/>
</dbReference>
<dbReference type="Pfam" id="PF13181">
    <property type="entry name" value="TPR_8"/>
    <property type="match status" value="1"/>
</dbReference>
<evidence type="ECO:0000256" key="2">
    <source>
        <dbReference type="ARBA" id="ARBA00022670"/>
    </source>
</evidence>
<dbReference type="SUPFAM" id="SSF48452">
    <property type="entry name" value="TPR-like"/>
    <property type="match status" value="1"/>
</dbReference>
<dbReference type="PANTHER" id="PTHR22726">
    <property type="entry name" value="METALLOENDOPEPTIDASE OMA1"/>
    <property type="match status" value="1"/>
</dbReference>
<dbReference type="InterPro" id="IPR051156">
    <property type="entry name" value="Mito/Outer_Membr_Metalloprot"/>
</dbReference>
<keyword evidence="5" id="KW-0862">Zinc</keyword>
<dbReference type="GO" id="GO:0004222">
    <property type="term" value="F:metalloendopeptidase activity"/>
    <property type="evidence" value="ECO:0007669"/>
    <property type="project" value="InterPro"/>
</dbReference>
<accession>A0A1H7XKW4</accession>
<dbReference type="GO" id="GO:0046872">
    <property type="term" value="F:metal ion binding"/>
    <property type="evidence" value="ECO:0007669"/>
    <property type="project" value="UniProtKB-KW"/>
</dbReference>
<evidence type="ECO:0000256" key="5">
    <source>
        <dbReference type="ARBA" id="ARBA00022833"/>
    </source>
</evidence>
<dbReference type="Gene3D" id="1.25.40.10">
    <property type="entry name" value="Tetratricopeptide repeat domain"/>
    <property type="match status" value="1"/>
</dbReference>
<evidence type="ECO:0000256" key="7">
    <source>
        <dbReference type="PROSITE-ProRule" id="PRU00339"/>
    </source>
</evidence>
<evidence type="ECO:0000256" key="1">
    <source>
        <dbReference type="ARBA" id="ARBA00001947"/>
    </source>
</evidence>
<evidence type="ECO:0000313" key="11">
    <source>
        <dbReference type="EMBL" id="SEM34274.1"/>
    </source>
</evidence>
<feature type="signal peptide" evidence="9">
    <location>
        <begin position="1"/>
        <end position="30"/>
    </location>
</feature>
<proteinExistence type="predicted"/>
<comment type="cofactor">
    <cofactor evidence="1">
        <name>Zn(2+)</name>
        <dbReference type="ChEBI" id="CHEBI:29105"/>
    </cofactor>
</comment>
<dbReference type="Pfam" id="PF14559">
    <property type="entry name" value="TPR_19"/>
    <property type="match status" value="1"/>
</dbReference>
<dbReference type="InterPro" id="IPR019734">
    <property type="entry name" value="TPR_rpt"/>
</dbReference>
<keyword evidence="7" id="KW-0802">TPR repeat</keyword>
<evidence type="ECO:0000259" key="10">
    <source>
        <dbReference type="Pfam" id="PF01435"/>
    </source>
</evidence>
<organism evidence="11 12">
    <name type="scientific">Syntrophus gentianae</name>
    <dbReference type="NCBI Taxonomy" id="43775"/>
    <lineage>
        <taxon>Bacteria</taxon>
        <taxon>Pseudomonadati</taxon>
        <taxon>Thermodesulfobacteriota</taxon>
        <taxon>Syntrophia</taxon>
        <taxon>Syntrophales</taxon>
        <taxon>Syntrophaceae</taxon>
        <taxon>Syntrophus</taxon>
    </lineage>
</organism>
<keyword evidence="6" id="KW-0482">Metalloprotease</keyword>
<protein>
    <submittedName>
        <fullName evidence="11">Putative Zn-dependent protease, contains TPR repeats</fullName>
    </submittedName>
</protein>
<keyword evidence="9" id="KW-0732">Signal</keyword>
<dbReference type="Gene3D" id="3.30.2010.10">
    <property type="entry name" value="Metalloproteases ('zincins'), catalytic domain"/>
    <property type="match status" value="1"/>
</dbReference>
<feature type="region of interest" description="Disordered" evidence="8">
    <location>
        <begin position="453"/>
        <end position="483"/>
    </location>
</feature>
<dbReference type="InterPro" id="IPR011990">
    <property type="entry name" value="TPR-like_helical_dom_sf"/>
</dbReference>
<keyword evidence="4" id="KW-0378">Hydrolase</keyword>
<keyword evidence="3" id="KW-0479">Metal-binding</keyword>
<dbReference type="CDD" id="cd07333">
    <property type="entry name" value="M48C_bepA_like"/>
    <property type="match status" value="1"/>
</dbReference>
<name>A0A1H7XKW4_9BACT</name>
<evidence type="ECO:0000256" key="6">
    <source>
        <dbReference type="ARBA" id="ARBA00023049"/>
    </source>
</evidence>
<feature type="domain" description="Peptidase M48" evidence="10">
    <location>
        <begin position="61"/>
        <end position="245"/>
    </location>
</feature>
<dbReference type="GO" id="GO:0051603">
    <property type="term" value="P:proteolysis involved in protein catabolic process"/>
    <property type="evidence" value="ECO:0007669"/>
    <property type="project" value="TreeGrafter"/>
</dbReference>
<dbReference type="SMART" id="SM00028">
    <property type="entry name" value="TPR"/>
    <property type="match status" value="4"/>
</dbReference>
<keyword evidence="12" id="KW-1185">Reference proteome</keyword>
<dbReference type="GO" id="GO:0016020">
    <property type="term" value="C:membrane"/>
    <property type="evidence" value="ECO:0007669"/>
    <property type="project" value="TreeGrafter"/>
</dbReference>
<dbReference type="PANTHER" id="PTHR22726:SF1">
    <property type="entry name" value="METALLOENDOPEPTIDASE OMA1, MITOCHONDRIAL"/>
    <property type="match status" value="1"/>
</dbReference>
<feature type="repeat" description="TPR" evidence="7">
    <location>
        <begin position="295"/>
        <end position="328"/>
    </location>
</feature>
<evidence type="ECO:0000256" key="4">
    <source>
        <dbReference type="ARBA" id="ARBA00022801"/>
    </source>
</evidence>
<gene>
    <name evidence="11" type="ORF">SAMN04489760_11120</name>
</gene>
<dbReference type="RefSeq" id="WP_093883364.1">
    <property type="nucleotide sequence ID" value="NZ_FOBS01000011.1"/>
</dbReference>
<dbReference type="PROSITE" id="PS50005">
    <property type="entry name" value="TPR"/>
    <property type="match status" value="2"/>
</dbReference>
<reference evidence="11 12" key="1">
    <citation type="submission" date="2016-10" db="EMBL/GenBank/DDBJ databases">
        <authorList>
            <person name="de Groot N.N."/>
        </authorList>
    </citation>
    <scope>NUCLEOTIDE SEQUENCE [LARGE SCALE GENOMIC DNA]</scope>
    <source>
        <strain evidence="11 12">DSM 8423</strain>
    </source>
</reference>
<evidence type="ECO:0000313" key="12">
    <source>
        <dbReference type="Proteomes" id="UP000198744"/>
    </source>
</evidence>
<feature type="compositionally biased region" description="Basic and acidic residues" evidence="8">
    <location>
        <begin position="453"/>
        <end position="467"/>
    </location>
</feature>
<dbReference type="EMBL" id="FOBS01000011">
    <property type="protein sequence ID" value="SEM34274.1"/>
    <property type="molecule type" value="Genomic_DNA"/>
</dbReference>
<evidence type="ECO:0000256" key="8">
    <source>
        <dbReference type="SAM" id="MobiDB-lite"/>
    </source>
</evidence>
<keyword evidence="2 11" id="KW-0645">Protease</keyword>
<dbReference type="STRING" id="43775.SAMN04489760_11120"/>
<dbReference type="Proteomes" id="UP000198744">
    <property type="component" value="Unassembled WGS sequence"/>
</dbReference>
<feature type="chain" id="PRO_5011611081" evidence="9">
    <location>
        <begin position="31"/>
        <end position="483"/>
    </location>
</feature>
<dbReference type="OrthoDB" id="9810445at2"/>
<evidence type="ECO:0000256" key="3">
    <source>
        <dbReference type="ARBA" id="ARBA00022723"/>
    </source>
</evidence>
<dbReference type="AlphaFoldDB" id="A0A1H7XKW4"/>
<feature type="repeat" description="TPR" evidence="7">
    <location>
        <begin position="329"/>
        <end position="362"/>
    </location>
</feature>
<dbReference type="InterPro" id="IPR001915">
    <property type="entry name" value="Peptidase_M48"/>
</dbReference>
<sequence length="483" mass="53563">MPHVVPSLKIAFIALFVVLFLFLSSYGAQASFTLEDEKKLGKEFYEKLEKSKVLISNPKINNYLNRVGQLVLASSPKAPFEFKFSVINSSAINAFATPGGYVYVNKGLINLCENESELAGVLAHEIAHINARHIAAIIEKSTKLNIAALAAILAGAFLGGGGEVTAALASFSMAAVTSMNLKYSRDHEEEADRLGMAYLVSSGYDGKSMLDFLKIMRKYEFYSKSVPSYFLTHPGTDERIRYLDGLLQVRYRNIGKESIIGGLTRIQVYLRFIGKNPELKLTYFQNSVQANPSNVDALYGLALTQEKLGLTSESIKNFKKALTLSPSDGDIVRDLGITCFRSGQTGEAIHYLSRALSLNPDDSNTIVYLGRAYQAEGRFQEALKILKKIENKPSIEADAHYQLAMAYGETKDQGASHYHFGMYFKKIRKKDSALFHFKAALNYYAAGNPKRQDIEKEIEEMQKEKPPKPPSPGDRNATAGFSF</sequence>
<evidence type="ECO:0000256" key="9">
    <source>
        <dbReference type="SAM" id="SignalP"/>
    </source>
</evidence>